<proteinExistence type="predicted"/>
<dbReference type="CDD" id="cd13403">
    <property type="entry name" value="MLTF-like"/>
    <property type="match status" value="1"/>
</dbReference>
<dbReference type="Pfam" id="PF00497">
    <property type="entry name" value="SBP_bac_3"/>
    <property type="match status" value="1"/>
</dbReference>
<dbReference type="EMBL" id="BDFE01000020">
    <property type="protein sequence ID" value="GAU09732.1"/>
    <property type="molecule type" value="Genomic_DNA"/>
</dbReference>
<protein>
    <submittedName>
        <fullName evidence="5">Lytic transglycosylase F</fullName>
    </submittedName>
</protein>
<dbReference type="Gene3D" id="3.40.190.10">
    <property type="entry name" value="Periplasmic binding protein-like II"/>
    <property type="match status" value="2"/>
</dbReference>
<dbReference type="InterPro" id="IPR008258">
    <property type="entry name" value="Transglycosylase_SLT_dom_1"/>
</dbReference>
<keyword evidence="6" id="KW-1185">Reference proteome</keyword>
<evidence type="ECO:0000256" key="2">
    <source>
        <dbReference type="ARBA" id="ARBA00022729"/>
    </source>
</evidence>
<organism evidence="5 6">
    <name type="scientific">Desulfoplanes formicivorans</name>
    <dbReference type="NCBI Taxonomy" id="1592317"/>
    <lineage>
        <taxon>Bacteria</taxon>
        <taxon>Pseudomonadati</taxon>
        <taxon>Thermodesulfobacteriota</taxon>
        <taxon>Desulfovibrionia</taxon>
        <taxon>Desulfovibrionales</taxon>
        <taxon>Desulfoplanaceae</taxon>
        <taxon>Desulfoplanes</taxon>
    </lineage>
</organism>
<dbReference type="InterPro" id="IPR023346">
    <property type="entry name" value="Lysozyme-like_dom_sf"/>
</dbReference>
<name>A0A194AI24_9BACT</name>
<evidence type="ECO:0000256" key="3">
    <source>
        <dbReference type="ARBA" id="ARBA00023237"/>
    </source>
</evidence>
<comment type="caution">
    <text evidence="5">The sequence shown here is derived from an EMBL/GenBank/DDBJ whole genome shotgun (WGS) entry which is preliminary data.</text>
</comment>
<dbReference type="SUPFAM" id="SSF53955">
    <property type="entry name" value="Lysozyme-like"/>
    <property type="match status" value="1"/>
</dbReference>
<gene>
    <name evidence="5" type="ORF">DPF_2463</name>
</gene>
<evidence type="ECO:0000256" key="1">
    <source>
        <dbReference type="ARBA" id="ARBA00004339"/>
    </source>
</evidence>
<dbReference type="InterPro" id="IPR001638">
    <property type="entry name" value="Solute-binding_3/MltF_N"/>
</dbReference>
<evidence type="ECO:0000313" key="6">
    <source>
        <dbReference type="Proteomes" id="UP000095200"/>
    </source>
</evidence>
<feature type="domain" description="Solute-binding protein family 3/N-terminal" evidence="4">
    <location>
        <begin position="71"/>
        <end position="311"/>
    </location>
</feature>
<dbReference type="PANTHER" id="PTHR35936">
    <property type="entry name" value="MEMBRANE-BOUND LYTIC MUREIN TRANSGLYCOSYLASE F"/>
    <property type="match status" value="1"/>
</dbReference>
<sequence length="508" mass="57918">MTMIPKRFTSRLICLLVCILLVVVAIFLVRQALSPDKQSSQDTETAPLHPLAAHLAQSYTDDLPGLLKRKYIRVLTTINRTNFFLDQGHLVGFEYALLNKYQQFLNSRYKSKGLRIVLEYIPVERDELIPKLEQGYGDIAAAGLTITPKRAKRVDFTIPYLTDVREVIVTHKQGLTPQTLEDLAGQTIYVRQSSSYHESLIRLNQMLEEKDLAPVRIKAMDEHIETESILEMVNAGAIPVTVADEHIAQAWSKALPNIVVNDLAVRTGGQIAWMVRKNSPQLLASLNTFLQSHKQGTRLGNIYFERYYAPSKGLKNPRELANWDKLKKYKKVIQKYADKYGFDWLLILAMAFQESGLDNTKTSHAGAVGLLQIRPSTAADKNINIKNVRKLDNNVHAGVKYLHFLRTQYFDDPSIRPRDQIRFALAAYNAGPGNIRKARQEAKRMGLDPNRWFRNVELAVLKTIGRETVRYVSNINKYYILYTTIFNEEQAIIAAMDAQNRELSTKQQ</sequence>
<accession>A0A194AI24</accession>
<dbReference type="SMART" id="SM00062">
    <property type="entry name" value="PBPb"/>
    <property type="match status" value="1"/>
</dbReference>
<dbReference type="Proteomes" id="UP000095200">
    <property type="component" value="Unassembled WGS sequence"/>
</dbReference>
<evidence type="ECO:0000259" key="4">
    <source>
        <dbReference type="SMART" id="SM00062"/>
    </source>
</evidence>
<dbReference type="CDD" id="cd01009">
    <property type="entry name" value="PBP2_YfhD_N"/>
    <property type="match status" value="1"/>
</dbReference>
<dbReference type="Gene3D" id="1.10.530.10">
    <property type="match status" value="1"/>
</dbReference>
<reference evidence="6" key="1">
    <citation type="submission" date="2016-06" db="EMBL/GenBank/DDBJ databases">
        <title>Draft genome sequence of Desulfoplanes formicivorans strain Pf12B.</title>
        <authorList>
            <person name="Watanabe M."/>
            <person name="Kojima H."/>
            <person name="Fukui M."/>
        </authorList>
    </citation>
    <scope>NUCLEOTIDE SEQUENCE [LARGE SCALE GENOMIC DNA]</scope>
    <source>
        <strain evidence="6">Pf12B</strain>
    </source>
</reference>
<dbReference type="STRING" id="1592317.DPF_2463"/>
<evidence type="ECO:0000313" key="5">
    <source>
        <dbReference type="EMBL" id="GAU09732.1"/>
    </source>
</evidence>
<comment type="subcellular location">
    <subcellularLocation>
        <location evidence="1">Cell outer membrane</location>
        <topology evidence="1">Peripheral membrane protein</topology>
    </subcellularLocation>
</comment>
<dbReference type="AlphaFoldDB" id="A0A194AI24"/>
<dbReference type="SUPFAM" id="SSF53850">
    <property type="entry name" value="Periplasmic binding protein-like II"/>
    <property type="match status" value="1"/>
</dbReference>
<keyword evidence="2" id="KW-0732">Signal</keyword>
<keyword evidence="3" id="KW-0472">Membrane</keyword>
<dbReference type="GO" id="GO:0009279">
    <property type="term" value="C:cell outer membrane"/>
    <property type="evidence" value="ECO:0007669"/>
    <property type="project" value="UniProtKB-SubCell"/>
</dbReference>
<keyword evidence="3" id="KW-0998">Cell outer membrane</keyword>
<dbReference type="Pfam" id="PF01464">
    <property type="entry name" value="SLT"/>
    <property type="match status" value="1"/>
</dbReference>